<dbReference type="EMBL" id="LS483476">
    <property type="protein sequence ID" value="SQI60842.1"/>
    <property type="molecule type" value="Genomic_DNA"/>
</dbReference>
<keyword evidence="1" id="KW-1003">Cell membrane</keyword>
<keyword evidence="2 6" id="KW-0732">Signal</keyword>
<reference evidence="7 8" key="1">
    <citation type="submission" date="2018-06" db="EMBL/GenBank/DDBJ databases">
        <authorList>
            <consortium name="Pathogen Informatics"/>
            <person name="Doyle S."/>
        </authorList>
    </citation>
    <scope>NUCLEOTIDE SEQUENCE [LARGE SCALE GENOMIC DNA]</scope>
    <source>
        <strain evidence="7 8">NCTC4824</strain>
    </source>
</reference>
<keyword evidence="5" id="KW-0449">Lipoprotein</keyword>
<dbReference type="PROSITE" id="PS51257">
    <property type="entry name" value="PROKAR_LIPOPROTEIN"/>
    <property type="match status" value="1"/>
</dbReference>
<dbReference type="CDD" id="cd13580">
    <property type="entry name" value="PBP2_AlgQ_like_1"/>
    <property type="match status" value="1"/>
</dbReference>
<dbReference type="KEGG" id="blen:NCTC4824_02945"/>
<evidence type="ECO:0000256" key="1">
    <source>
        <dbReference type="ARBA" id="ARBA00022475"/>
    </source>
</evidence>
<gene>
    <name evidence="7" type="primary">lipO_10</name>
    <name evidence="7" type="ORF">NCTC4824_02945</name>
</gene>
<evidence type="ECO:0000256" key="4">
    <source>
        <dbReference type="ARBA" id="ARBA00023139"/>
    </source>
</evidence>
<keyword evidence="3" id="KW-0472">Membrane</keyword>
<organism evidence="7 8">
    <name type="scientific">Lederbergia lenta</name>
    <name type="common">Bacillus lentus</name>
    <dbReference type="NCBI Taxonomy" id="1467"/>
    <lineage>
        <taxon>Bacteria</taxon>
        <taxon>Bacillati</taxon>
        <taxon>Bacillota</taxon>
        <taxon>Bacilli</taxon>
        <taxon>Bacillales</taxon>
        <taxon>Bacillaceae</taxon>
        <taxon>Lederbergia</taxon>
    </lineage>
</organism>
<evidence type="ECO:0000256" key="2">
    <source>
        <dbReference type="ARBA" id="ARBA00022729"/>
    </source>
</evidence>
<keyword evidence="8" id="KW-1185">Reference proteome</keyword>
<dbReference type="SUPFAM" id="SSF53850">
    <property type="entry name" value="Periplasmic binding protein-like II"/>
    <property type="match status" value="1"/>
</dbReference>
<evidence type="ECO:0000256" key="6">
    <source>
        <dbReference type="SAM" id="SignalP"/>
    </source>
</evidence>
<evidence type="ECO:0000256" key="5">
    <source>
        <dbReference type="ARBA" id="ARBA00023288"/>
    </source>
</evidence>
<dbReference type="PANTHER" id="PTHR43649:SF33">
    <property type="entry name" value="POLYGALACTURONAN_RHAMNOGALACTURONAN-BINDING PROTEIN YTCQ"/>
    <property type="match status" value="1"/>
</dbReference>
<protein>
    <submittedName>
        <fullName evidence="7">Sugar ABC transporter substrate-binding protein</fullName>
    </submittedName>
</protein>
<proteinExistence type="predicted"/>
<dbReference type="PANTHER" id="PTHR43649">
    <property type="entry name" value="ARABINOSE-BINDING PROTEIN-RELATED"/>
    <property type="match status" value="1"/>
</dbReference>
<dbReference type="InterPro" id="IPR050490">
    <property type="entry name" value="Bact_solute-bd_prot1"/>
</dbReference>
<keyword evidence="4" id="KW-0564">Palmitate</keyword>
<dbReference type="Pfam" id="PF01547">
    <property type="entry name" value="SBP_bac_1"/>
    <property type="match status" value="1"/>
</dbReference>
<evidence type="ECO:0000313" key="7">
    <source>
        <dbReference type="EMBL" id="SQI60842.1"/>
    </source>
</evidence>
<evidence type="ECO:0000313" key="8">
    <source>
        <dbReference type="Proteomes" id="UP000249134"/>
    </source>
</evidence>
<evidence type="ECO:0000256" key="3">
    <source>
        <dbReference type="ARBA" id="ARBA00023136"/>
    </source>
</evidence>
<dbReference type="AlphaFoldDB" id="A0A2X4WQ90"/>
<feature type="chain" id="PRO_5016061422" evidence="6">
    <location>
        <begin position="31"/>
        <end position="511"/>
    </location>
</feature>
<feature type="signal peptide" evidence="6">
    <location>
        <begin position="1"/>
        <end position="30"/>
    </location>
</feature>
<dbReference type="Proteomes" id="UP000249134">
    <property type="component" value="Chromosome 1"/>
</dbReference>
<dbReference type="InterPro" id="IPR006059">
    <property type="entry name" value="SBP"/>
</dbReference>
<sequence length="511" mass="57497">MCKSKKKVFGMGLALILGIGVLTACSNESASNGSADSEKKAEENSNEPVKFTIMANLHTPEVPSDKIEKLLEEKTGADITFQWTPDGNYEEKLSTAFATSTFPEAVFMKNTTTFLQFKEAIRDGQFWEVGPYLDEFPNLKNLNETVLKNTAVDGKIYTLYQGRPLSRQGLIYRKDWAEKLGISEPTNIEEFYEMARAFTEDDPDGNGKKDTFGITDRSDLIYGAFKTVSSWHGAPNGWGEKDGQLLPEFMFEEYVNTMDFFKDLRDEGYINQDFPVTSKEDQQSFFKNGTAGMYVGSMPDVLSIYRDAEKINPDVVYDVQNQIKGPDGKYGIWSLPGYGTVVMFPKSAVKDEEQLKGILGVFDQLMSPEISNLAFWGIEGEHYTVEDGKALASENAELTDREVKPYQSIEIGEPATNGRYEGLSSYDVKEKAEELILDNENYLIHDPTVPLDSPTNIERGERLNQSITDATYQYILGQIDKSGFEKVINEWKKSGGDDIIREFNESYSETK</sequence>
<dbReference type="Gene3D" id="3.40.190.10">
    <property type="entry name" value="Periplasmic binding protein-like II"/>
    <property type="match status" value="2"/>
</dbReference>
<accession>A0A2X4WQ90</accession>
<name>A0A2X4WQ90_LEDLE</name>
<dbReference type="STRING" id="1348624.GCA_001591545_01993"/>